<evidence type="ECO:0000313" key="1">
    <source>
        <dbReference type="EMBL" id="NER30765.1"/>
    </source>
</evidence>
<dbReference type="AlphaFoldDB" id="A0A6B3NIP6"/>
<dbReference type="InterPro" id="IPR036812">
    <property type="entry name" value="NAD(P)_OxRdtase_dom_sf"/>
</dbReference>
<feature type="non-terminal residue" evidence="1">
    <location>
        <position position="56"/>
    </location>
</feature>
<organism evidence="1">
    <name type="scientific">Symploca sp. SIO1C4</name>
    <dbReference type="NCBI Taxonomy" id="2607765"/>
    <lineage>
        <taxon>Bacteria</taxon>
        <taxon>Bacillati</taxon>
        <taxon>Cyanobacteriota</taxon>
        <taxon>Cyanophyceae</taxon>
        <taxon>Coleofasciculales</taxon>
        <taxon>Coleofasciculaceae</taxon>
        <taxon>Symploca</taxon>
    </lineage>
</organism>
<proteinExistence type="predicted"/>
<name>A0A6B3NIP6_9CYAN</name>
<sequence>MKYRRFGRTQLQMPVFSCGGMRYQFKWQDVPRWQIPQDNQRNLEATIRRSIEVGIN</sequence>
<comment type="caution">
    <text evidence="1">The sequence shown here is derived from an EMBL/GenBank/DDBJ whole genome shotgun (WGS) entry which is preliminary data.</text>
</comment>
<reference evidence="1" key="1">
    <citation type="submission" date="2019-11" db="EMBL/GenBank/DDBJ databases">
        <title>Genomic insights into an expanded diversity of filamentous marine cyanobacteria reveals the extraordinary biosynthetic potential of Moorea and Okeania.</title>
        <authorList>
            <person name="Ferreira Leao T."/>
            <person name="Wang M."/>
            <person name="Moss N."/>
            <person name="Da Silva R."/>
            <person name="Sanders J."/>
            <person name="Nurk S."/>
            <person name="Gurevich A."/>
            <person name="Humphrey G."/>
            <person name="Reher R."/>
            <person name="Zhu Q."/>
            <person name="Belda-Ferre P."/>
            <person name="Glukhov E."/>
            <person name="Rex R."/>
            <person name="Dorrestein P.C."/>
            <person name="Knight R."/>
            <person name="Pevzner P."/>
            <person name="Gerwick W.H."/>
            <person name="Gerwick L."/>
        </authorList>
    </citation>
    <scope>NUCLEOTIDE SEQUENCE</scope>
    <source>
        <strain evidence="1">SIO1C4</strain>
    </source>
</reference>
<accession>A0A6B3NIP6</accession>
<protein>
    <submittedName>
        <fullName evidence="1">Aldo/keto reductase</fullName>
    </submittedName>
</protein>
<gene>
    <name evidence="1" type="ORF">F6J89_24895</name>
</gene>
<dbReference type="SUPFAM" id="SSF51430">
    <property type="entry name" value="NAD(P)-linked oxidoreductase"/>
    <property type="match status" value="1"/>
</dbReference>
<dbReference type="Gene3D" id="3.20.20.100">
    <property type="entry name" value="NADP-dependent oxidoreductase domain"/>
    <property type="match status" value="1"/>
</dbReference>
<dbReference type="EMBL" id="JAAHFQ010000639">
    <property type="protein sequence ID" value="NER30765.1"/>
    <property type="molecule type" value="Genomic_DNA"/>
</dbReference>